<comment type="caution">
    <text evidence="4">The sequence shown here is derived from an EMBL/GenBank/DDBJ whole genome shotgun (WGS) entry which is preliminary data.</text>
</comment>
<dbReference type="Pfam" id="PF01841">
    <property type="entry name" value="Transglut_core"/>
    <property type="match status" value="1"/>
</dbReference>
<organism evidence="4 5">
    <name type="scientific">Lichtheimia corymbifera JMRC:FSU:9682</name>
    <dbReference type="NCBI Taxonomy" id="1263082"/>
    <lineage>
        <taxon>Eukaryota</taxon>
        <taxon>Fungi</taxon>
        <taxon>Fungi incertae sedis</taxon>
        <taxon>Mucoromycota</taxon>
        <taxon>Mucoromycotina</taxon>
        <taxon>Mucoromycetes</taxon>
        <taxon>Mucorales</taxon>
        <taxon>Lichtheimiaceae</taxon>
        <taxon>Lichtheimia</taxon>
    </lineage>
</organism>
<feature type="compositionally biased region" description="Low complexity" evidence="1">
    <location>
        <begin position="179"/>
        <end position="191"/>
    </location>
</feature>
<dbReference type="SUPFAM" id="SSF54001">
    <property type="entry name" value="Cysteine proteinases"/>
    <property type="match status" value="1"/>
</dbReference>
<evidence type="ECO:0000313" key="4">
    <source>
        <dbReference type="EMBL" id="CDH59001.1"/>
    </source>
</evidence>
<dbReference type="STRING" id="1263082.A0A068SCM3"/>
<dbReference type="InterPro" id="IPR038765">
    <property type="entry name" value="Papain-like_cys_pep_sf"/>
</dbReference>
<dbReference type="OrthoDB" id="6129702at2759"/>
<evidence type="ECO:0000259" key="3">
    <source>
        <dbReference type="Pfam" id="PF24584"/>
    </source>
</evidence>
<dbReference type="Proteomes" id="UP000027586">
    <property type="component" value="Unassembled WGS sequence"/>
</dbReference>
<dbReference type="GO" id="GO:0140278">
    <property type="term" value="P:mitotic division septum assembly"/>
    <property type="evidence" value="ECO:0007669"/>
    <property type="project" value="TreeGrafter"/>
</dbReference>
<feature type="region of interest" description="Disordered" evidence="1">
    <location>
        <begin position="112"/>
        <end position="191"/>
    </location>
</feature>
<accession>A0A068SCM3</accession>
<feature type="region of interest" description="Disordered" evidence="1">
    <location>
        <begin position="15"/>
        <end position="43"/>
    </location>
</feature>
<dbReference type="GO" id="GO:0110085">
    <property type="term" value="C:mitotic actomyosin contractile ring"/>
    <property type="evidence" value="ECO:0007669"/>
    <property type="project" value="TreeGrafter"/>
</dbReference>
<dbReference type="EMBL" id="CBTN010000064">
    <property type="protein sequence ID" value="CDH59001.1"/>
    <property type="molecule type" value="Genomic_DNA"/>
</dbReference>
<reference evidence="4" key="1">
    <citation type="submission" date="2013-08" db="EMBL/GenBank/DDBJ databases">
        <title>Gene expansion shapes genome architecture in the human pathogen Lichtheimia corymbifera: an evolutionary genomics analysis in the ancient terrestrial Mucorales (Mucoromycotina).</title>
        <authorList>
            <person name="Schwartze V.U."/>
            <person name="Winter S."/>
            <person name="Shelest E."/>
            <person name="Marcet-Houben M."/>
            <person name="Horn F."/>
            <person name="Wehner S."/>
            <person name="Hoffmann K."/>
            <person name="Riege K."/>
            <person name="Sammeth M."/>
            <person name="Nowrousian M."/>
            <person name="Valiante V."/>
            <person name="Linde J."/>
            <person name="Jacobsen I.D."/>
            <person name="Marz M."/>
            <person name="Brakhage A.A."/>
            <person name="Gabaldon T."/>
            <person name="Bocker S."/>
            <person name="Voigt K."/>
        </authorList>
    </citation>
    <scope>NUCLEOTIDE SEQUENCE [LARGE SCALE GENOMIC DNA]</scope>
    <source>
        <strain evidence="4">FSU 9682</strain>
    </source>
</reference>
<dbReference type="VEuPathDB" id="FungiDB:LCOR_09842.1"/>
<feature type="domain" description="Transglutaminase-like" evidence="2">
    <location>
        <begin position="325"/>
        <end position="433"/>
    </location>
</feature>
<dbReference type="InterPro" id="IPR002931">
    <property type="entry name" value="Transglutaminase-like"/>
</dbReference>
<protein>
    <submittedName>
        <fullName evidence="4">Sh3 domain protein</fullName>
    </submittedName>
</protein>
<dbReference type="Gene3D" id="3.10.620.30">
    <property type="match status" value="1"/>
</dbReference>
<gene>
    <name evidence="4" type="ORF">LCOR_09842.1</name>
</gene>
<keyword evidence="5" id="KW-1185">Reference proteome</keyword>
<name>A0A068SCM3_9FUNG</name>
<dbReference type="Pfam" id="PF24584">
    <property type="entry name" value="Ig_CYK3_C"/>
    <property type="match status" value="1"/>
</dbReference>
<sequence length="737" mass="83711">MMGYNASPYWLTASMQAGNTPPPPQPLLPSQSTPTTKYLHSPRHGRRCHSMIADSVSNTTTNNTTTTNNNTAAPLRHRRISAPHMNGHEQQLESRHAEKMRVKRKPLPQQIVIPRDMIQQPANTNNNEPIPRPQRPLNTPPQQQHQRLLLRSPLSDRYNRVYADNRSPVVMELPPSPPSTASSSSHTPKHPTFWNPRMETSTHPVTPLHRNLSRRLKGLLQPQKIRVEGASKDQHAALRSWSVDRPMTPIHNVIAKSTATNATMARPNPFLILSHTLPVADELGLDDDDPHDYTQIDTYAANVNQRGPMLTPSILAQKFLARPYRRDLYKIRSIFTWVVQNITRDIECTMTTENDMNESAESVLATRYTKTPAGIARLFCALAHAVGFSEAHIVQGYLRAYRDSIESAFRPDGSPITNHVWCAVQVEGEYRLVDCWLALPQTPGNNEVMETHWFLCRPSNIIYTHFPNDNAHQYLEPPISLTTFFSLPYVCMPYFWHHVQVLDYDPGCLDLVNDEICHLTLSVDPDIACFAEVEMRTTLQQNATFTTLETMRGLAQCYTSPEDGTTRLCKIKATLPPDQWMGWLKIYAGPRLTQPQQKITSHHYPLALCFRLTRQCMNTTTGASITQESINTAVSSPTAPFEFVQLHVCQYELYVQEPQCFHLYPLQTYTFRVKSEHSHHKLAIRNPNGRLFKLVYHPHDHTYDGSVKVTDIGQWSLVCLLHHAGGLYVAASWECKG</sequence>
<dbReference type="InterPro" id="IPR056409">
    <property type="entry name" value="Ig_CYK3_C"/>
</dbReference>
<feature type="domain" description="CYK3 C-terminal Ig-like" evidence="3">
    <location>
        <begin position="647"/>
        <end position="735"/>
    </location>
</feature>
<dbReference type="AlphaFoldDB" id="A0A068SCM3"/>
<evidence type="ECO:0000259" key="2">
    <source>
        <dbReference type="Pfam" id="PF01841"/>
    </source>
</evidence>
<evidence type="ECO:0000256" key="1">
    <source>
        <dbReference type="SAM" id="MobiDB-lite"/>
    </source>
</evidence>
<dbReference type="InterPro" id="IPR052557">
    <property type="entry name" value="CAP/Cytokinesis_protein"/>
</dbReference>
<dbReference type="PANTHER" id="PTHR46333">
    <property type="entry name" value="CYTOKINESIS PROTEIN 3"/>
    <property type="match status" value="1"/>
</dbReference>
<proteinExistence type="predicted"/>
<feature type="compositionally biased region" description="Low complexity" evidence="1">
    <location>
        <begin position="140"/>
        <end position="155"/>
    </location>
</feature>
<evidence type="ECO:0000313" key="5">
    <source>
        <dbReference type="Proteomes" id="UP000027586"/>
    </source>
</evidence>
<dbReference type="PANTHER" id="PTHR46333:SF2">
    <property type="entry name" value="CYTOKINESIS PROTEIN 3"/>
    <property type="match status" value="1"/>
</dbReference>